<evidence type="ECO:0000259" key="9">
    <source>
        <dbReference type="PROSITE" id="PS50928"/>
    </source>
</evidence>
<name>Q5UEZ2_9PROT</name>
<feature type="transmembrane region" description="Helical" evidence="8">
    <location>
        <begin position="192"/>
        <end position="211"/>
    </location>
</feature>
<dbReference type="InterPro" id="IPR043429">
    <property type="entry name" value="ArtM/GltK/GlnP/TcyL/YhdX-like"/>
</dbReference>
<dbReference type="GO" id="GO:0022857">
    <property type="term" value="F:transmembrane transporter activity"/>
    <property type="evidence" value="ECO:0007669"/>
    <property type="project" value="InterPro"/>
</dbReference>
<dbReference type="GO" id="GO:0043190">
    <property type="term" value="C:ATP-binding cassette (ABC) transporter complex"/>
    <property type="evidence" value="ECO:0007669"/>
    <property type="project" value="InterPro"/>
</dbReference>
<dbReference type="CDD" id="cd06261">
    <property type="entry name" value="TM_PBP2"/>
    <property type="match status" value="1"/>
</dbReference>
<evidence type="ECO:0000256" key="1">
    <source>
        <dbReference type="ARBA" id="ARBA00004429"/>
    </source>
</evidence>
<feature type="transmembrane region" description="Helical" evidence="8">
    <location>
        <begin position="153"/>
        <end position="172"/>
    </location>
</feature>
<sequence length="224" mass="25134">MELRFFEIYRSVEYLGLILSGALTSLSLTVAAGIFGFMFAFLLAMSRYRKIPIVEYIAAAYIDFIRNTPLIVQLFFIAFGLPMLFGYVWPFWCHALLALTINFSGYFAEILRSGFASTQKGQLEAAAALNLSNRTIFGSIIVPQTLIKMYPSLSSQFIFLFLTTGVISEIGVEDLTHAGLYIDSRTFRSFEVFITLTAIYVAIALFLRASLKLIFSKTLGRRVA</sequence>
<evidence type="ECO:0000256" key="7">
    <source>
        <dbReference type="ARBA" id="ARBA00023136"/>
    </source>
</evidence>
<dbReference type="AlphaFoldDB" id="Q5UEZ2"/>
<reference evidence="10" key="1">
    <citation type="submission" date="2004-09" db="EMBL/GenBank/DDBJ databases">
        <title>SAR116.</title>
        <authorList>
            <person name="Sabehi G."/>
            <person name="Beja O."/>
        </authorList>
    </citation>
    <scope>NUCLEOTIDE SEQUENCE</scope>
</reference>
<comment type="similarity">
    <text evidence="2">Belongs to the binding-protein-dependent transport system permease family. HisMQ subfamily.</text>
</comment>
<keyword evidence="5 8" id="KW-0812">Transmembrane</keyword>
<dbReference type="EMBL" id="AY744399">
    <property type="protein sequence ID" value="AAV31632.1"/>
    <property type="molecule type" value="Genomic_DNA"/>
</dbReference>
<keyword evidence="7 8" id="KW-0472">Membrane</keyword>
<feature type="domain" description="ABC transmembrane type-1" evidence="9">
    <location>
        <begin position="22"/>
        <end position="211"/>
    </location>
</feature>
<proteinExistence type="inferred from homology"/>
<comment type="subcellular location">
    <subcellularLocation>
        <location evidence="1">Cell inner membrane</location>
        <topology evidence="1">Multi-pass membrane protein</topology>
    </subcellularLocation>
    <subcellularLocation>
        <location evidence="8">Cell membrane</location>
        <topology evidence="8">Multi-pass membrane protein</topology>
    </subcellularLocation>
</comment>
<organism evidence="10">
    <name type="scientific">uncultured alpha proteobacterium EBAC2C11</name>
    <dbReference type="NCBI Taxonomy" id="295349"/>
    <lineage>
        <taxon>Bacteria</taxon>
        <taxon>Pseudomonadati</taxon>
        <taxon>Pseudomonadota</taxon>
        <taxon>Alphaproteobacteria</taxon>
        <taxon>Candidatus Puniceispirillales</taxon>
        <taxon>environmental samples</taxon>
    </lineage>
</organism>
<evidence type="ECO:0000256" key="4">
    <source>
        <dbReference type="ARBA" id="ARBA00022475"/>
    </source>
</evidence>
<dbReference type="PROSITE" id="PS50928">
    <property type="entry name" value="ABC_TM1"/>
    <property type="match status" value="1"/>
</dbReference>
<protein>
    <submittedName>
        <fullName evidence="10">Predicted abc-type amino acid transport system permease component</fullName>
    </submittedName>
</protein>
<keyword evidence="6 8" id="KW-1133">Transmembrane helix</keyword>
<evidence type="ECO:0000256" key="3">
    <source>
        <dbReference type="ARBA" id="ARBA00022448"/>
    </source>
</evidence>
<keyword evidence="3 8" id="KW-0813">Transport</keyword>
<evidence type="ECO:0000256" key="8">
    <source>
        <dbReference type="RuleBase" id="RU363032"/>
    </source>
</evidence>
<feature type="transmembrane region" description="Helical" evidence="8">
    <location>
        <begin position="56"/>
        <end position="81"/>
    </location>
</feature>
<evidence type="ECO:0000313" key="10">
    <source>
        <dbReference type="EMBL" id="AAV31632.1"/>
    </source>
</evidence>
<dbReference type="Pfam" id="PF00528">
    <property type="entry name" value="BPD_transp_1"/>
    <property type="match status" value="1"/>
</dbReference>
<feature type="transmembrane region" description="Helical" evidence="8">
    <location>
        <begin position="14"/>
        <end position="44"/>
    </location>
</feature>
<evidence type="ECO:0000256" key="5">
    <source>
        <dbReference type="ARBA" id="ARBA00022692"/>
    </source>
</evidence>
<keyword evidence="4" id="KW-1003">Cell membrane</keyword>
<dbReference type="InterPro" id="IPR035906">
    <property type="entry name" value="MetI-like_sf"/>
</dbReference>
<evidence type="ECO:0000256" key="6">
    <source>
        <dbReference type="ARBA" id="ARBA00022989"/>
    </source>
</evidence>
<dbReference type="GO" id="GO:0006865">
    <property type="term" value="P:amino acid transport"/>
    <property type="evidence" value="ECO:0007669"/>
    <property type="project" value="TreeGrafter"/>
</dbReference>
<accession>Q5UEZ2</accession>
<dbReference type="Gene3D" id="1.10.3720.10">
    <property type="entry name" value="MetI-like"/>
    <property type="match status" value="1"/>
</dbReference>
<dbReference type="InterPro" id="IPR000515">
    <property type="entry name" value="MetI-like"/>
</dbReference>
<gene>
    <name evidence="10" type="ORF">Red2C11_45</name>
</gene>
<dbReference type="PANTHER" id="PTHR30614:SF35">
    <property type="entry name" value="ABC TRANSPORTER PERMEASE PROTEIN"/>
    <property type="match status" value="1"/>
</dbReference>
<dbReference type="PANTHER" id="PTHR30614">
    <property type="entry name" value="MEMBRANE COMPONENT OF AMINO ACID ABC TRANSPORTER"/>
    <property type="match status" value="1"/>
</dbReference>
<dbReference type="InterPro" id="IPR010065">
    <property type="entry name" value="AA_ABC_transptr_permease_3TM"/>
</dbReference>
<dbReference type="SUPFAM" id="SSF161098">
    <property type="entry name" value="MetI-like"/>
    <property type="match status" value="1"/>
</dbReference>
<dbReference type="NCBIfam" id="TIGR01726">
    <property type="entry name" value="HEQRo_perm_3TM"/>
    <property type="match status" value="1"/>
</dbReference>
<evidence type="ECO:0000256" key="2">
    <source>
        <dbReference type="ARBA" id="ARBA00010072"/>
    </source>
</evidence>